<gene>
    <name evidence="3" type="ORF">HF854_07565</name>
</gene>
<comment type="caution">
    <text evidence="3">The sequence shown here is derived from an EMBL/GenBank/DDBJ whole genome shotgun (WGS) entry which is preliminary data.</text>
</comment>
<dbReference type="SUPFAM" id="SSF52540">
    <property type="entry name" value="P-loop containing nucleoside triphosphate hydrolases"/>
    <property type="match status" value="1"/>
</dbReference>
<evidence type="ECO:0000256" key="1">
    <source>
        <dbReference type="SAM" id="MobiDB-lite"/>
    </source>
</evidence>
<dbReference type="Pfam" id="PF12705">
    <property type="entry name" value="PDDEXK_1"/>
    <property type="match status" value="1"/>
</dbReference>
<dbReference type="InterPro" id="IPR011604">
    <property type="entry name" value="PDDEXK-like_dom_sf"/>
</dbReference>
<proteinExistence type="predicted"/>
<dbReference type="InterPro" id="IPR038726">
    <property type="entry name" value="PDDEXK_AddAB-type"/>
</dbReference>
<reference evidence="3 4" key="1">
    <citation type="submission" date="2020-04" db="EMBL/GenBank/DDBJ databases">
        <authorList>
            <person name="Hitch T.C.A."/>
            <person name="Wylensek D."/>
            <person name="Clavel T."/>
        </authorList>
    </citation>
    <scope>NUCLEOTIDE SEQUENCE [LARGE SCALE GENOMIC DNA]</scope>
    <source>
        <strain evidence="3 4">PG-251-APC-1</strain>
    </source>
</reference>
<dbReference type="InterPro" id="IPR027417">
    <property type="entry name" value="P-loop_NTPase"/>
</dbReference>
<dbReference type="AlphaFoldDB" id="A0A848CCP3"/>
<dbReference type="RefSeq" id="WP_168935750.1">
    <property type="nucleotide sequence ID" value="NZ_JABAFY010000025.1"/>
</dbReference>
<dbReference type="Gene3D" id="3.90.320.10">
    <property type="match status" value="1"/>
</dbReference>
<dbReference type="InterPro" id="IPR011335">
    <property type="entry name" value="Restrct_endonuc-II-like"/>
</dbReference>
<evidence type="ECO:0000313" key="3">
    <source>
        <dbReference type="EMBL" id="NME52385.1"/>
    </source>
</evidence>
<organism evidence="3 4">
    <name type="scientific">Desulfovibrio piger</name>
    <dbReference type="NCBI Taxonomy" id="901"/>
    <lineage>
        <taxon>Bacteria</taxon>
        <taxon>Pseudomonadati</taxon>
        <taxon>Thermodesulfobacteriota</taxon>
        <taxon>Desulfovibrionia</taxon>
        <taxon>Desulfovibrionales</taxon>
        <taxon>Desulfovibrionaceae</taxon>
        <taxon>Desulfovibrio</taxon>
    </lineage>
</organism>
<feature type="domain" description="PD-(D/E)XK endonuclease-like" evidence="2">
    <location>
        <begin position="705"/>
        <end position="861"/>
    </location>
</feature>
<sequence>MSSPFHIFSWQQPFLPALKQATDLWSDGRPGDAVIIVPHNRPWRYLVDIYAAAGTTGLLPKVLSLPDMVRLWRMHASPVPLRTACLLDRVALLRDCVLDLADEDHELEKRFGKLSPDAFLPWGIRLANLLEELLGQNMVTDDLPFIDEVSPPAAALLGALGRIRDAYVAALAQKGWTTPGHDFWLAARHAEDIPNLLRPADGHPVLLAGFSLLTETEDILLRSLWQAGARVCLHTDPALARHGEEERPPVHWACQEHVQWLQRWQATARPWEADAPSPVEDAQKWHYFAGYDLHSQLKALQQDLDAPSEASTAILLTHGDLLLPVLHHLPDKEVNISMGYPLDRSPLFHLLDSLFRLHEGRDKDGLFYWRYLLACLRHPYLGMLQAAAPGEEPGTGQSLRPLLRRLERRIRSGRRLVAHEDLLATLAEGEESMDAPAGEDATDGALPAPSPERALLEELLHLLLEDFGAVSTLSGLAGALLRLSDFLTRHGQAVWERFPLDAEALYRLVRHCVPELQHNALSGEEMDSRLLHGLARQLLQQQRIPFEADPLGGVQVLGMLESRLLQFDRIFIIDATDDVLPGTPGQDPLLPDSLRRILGLPDARRRERAASHTLYRLCACAREVHFYWQESQGRSGLMDSKKARSRFVEQLIWAHEQRTGAILKPGTPPLAVATCAVAPMPPRELSLKRNQALQDAMRAFLAAPISPTALDTYLHCPLSFVWKHLCRFRPVQEVNEIDDPAEVGSVLHDVMQQLYRPYRGKLVDAGTFDMAVMRAELQRQMERHDLRTQLPPDSLMMFSMAAPRRLEEYLCNQPEATILELEYPLTQVISCNGREYTFKGRLDRLDRREDGLCIVDYKTGTINSPAGALWDDEALFVHMAQVRDAGIPLEERRRLAAGAFDQLAEKLRMIQLPAYLCMLHAAGFKDLHDAALVELRDKGREYWLFGPRLDLDNGERIRQCFDVLSLLLWHMEHGPDFTGRPGEGCRWCDYQALCHA</sequence>
<dbReference type="Proteomes" id="UP000522333">
    <property type="component" value="Unassembled WGS sequence"/>
</dbReference>
<dbReference type="SUPFAM" id="SSF52980">
    <property type="entry name" value="Restriction endonuclease-like"/>
    <property type="match status" value="1"/>
</dbReference>
<feature type="region of interest" description="Disordered" evidence="1">
    <location>
        <begin position="429"/>
        <end position="448"/>
    </location>
</feature>
<name>A0A848CCP3_9BACT</name>
<protein>
    <submittedName>
        <fullName evidence="3">PD-(D/E)XK nuclease family protein</fullName>
    </submittedName>
</protein>
<dbReference type="EMBL" id="JABAFY010000025">
    <property type="protein sequence ID" value="NME52385.1"/>
    <property type="molecule type" value="Genomic_DNA"/>
</dbReference>
<accession>A0A848CCP3</accession>
<evidence type="ECO:0000313" key="4">
    <source>
        <dbReference type="Proteomes" id="UP000522333"/>
    </source>
</evidence>
<evidence type="ECO:0000259" key="2">
    <source>
        <dbReference type="Pfam" id="PF12705"/>
    </source>
</evidence>